<reference evidence="2" key="2">
    <citation type="submission" date="2016-06" db="EMBL/GenBank/DDBJ databases">
        <authorList>
            <person name="Kjaerup R.B."/>
            <person name="Dalgaard T.S."/>
            <person name="Juul-Madsen H.R."/>
        </authorList>
    </citation>
    <scope>NUCLEOTIDE SEQUENCE</scope>
    <source>
        <strain evidence="2">AP03</strain>
    </source>
</reference>
<sequence length="274" mass="34199">MQILKKNILNITNNNFDNYQIYLKNLNFLNKLKKKNKIFLKDTFLLKLKEFYLLNLNLKENYFFENLNLNLDHKKKENLLYTITNINNKKDILINLNIINYFTLNLYTYLLFNKIKKYKIKKFIINNKEICYKKSKNLFPYLKGRIIKFKKSKKKINKKNKKYFLINFFSLIKKIKFDYLFKKKDISLIKNPFLRRRYKKKMRLRNIFKKLKKKKKYFKIKNNKKENSLLKFNFSRKHFVFDFNKKQNIYNLKKNYELYNKKNFLNYFKIIIKK</sequence>
<organism evidence="2">
    <name type="scientific">Aphanomyces astaci</name>
    <name type="common">Crayfish plague agent</name>
    <dbReference type="NCBI Taxonomy" id="112090"/>
    <lineage>
        <taxon>Eukaryota</taxon>
        <taxon>Sar</taxon>
        <taxon>Stramenopiles</taxon>
        <taxon>Oomycota</taxon>
        <taxon>Saprolegniomycetes</taxon>
        <taxon>Saprolegniales</taxon>
        <taxon>Verrucalvaceae</taxon>
        <taxon>Aphanomyces</taxon>
    </lineage>
</organism>
<proteinExistence type="predicted"/>
<gene>
    <name evidence="2" type="primary">ymf99</name>
</gene>
<evidence type="ECO:0000256" key="1">
    <source>
        <dbReference type="SAM" id="Phobius"/>
    </source>
</evidence>
<dbReference type="GeneID" id="30512564"/>
<protein>
    <submittedName>
        <fullName evidence="2">Uncharacterized protein</fullName>
    </submittedName>
</protein>
<keyword evidence="1" id="KW-1133">Transmembrane helix</keyword>
<reference evidence="2" key="1">
    <citation type="journal article" date="2016" name="Sci. Rep.">
        <title>Mitochondrial genomes and comparative genomics of Aphanomyces astaci and Aphanomyces invadans.</title>
        <authorList>
            <person name="Makkonen J."/>
            <person name="Vesterbacka A."/>
            <person name="Martin F."/>
            <person name="Jussila J."/>
            <person name="Dieguez-Uribeondo J."/>
            <person name="Kortet R."/>
            <person name="Kokko H."/>
        </authorList>
    </citation>
    <scope>NUCLEOTIDE SEQUENCE</scope>
    <source>
        <strain evidence="2">AP03</strain>
    </source>
</reference>
<keyword evidence="1" id="KW-0472">Membrane</keyword>
<keyword evidence="1" id="KW-0812">Transmembrane</keyword>
<evidence type="ECO:0000313" key="2">
    <source>
        <dbReference type="EMBL" id="AOQ30610.1"/>
    </source>
</evidence>
<feature type="transmembrane region" description="Helical" evidence="1">
    <location>
        <begin position="92"/>
        <end position="112"/>
    </location>
</feature>
<geneLocation type="mitochondrion" evidence="2"/>
<accession>A0A1I9Q6C2</accession>
<keyword evidence="2" id="KW-0496">Mitochondrion</keyword>
<name>A0A1I9Q6C2_APHAT</name>
<dbReference type="RefSeq" id="YP_009327219.1">
    <property type="nucleotide sequence ID" value="NC_032051.1"/>
</dbReference>
<dbReference type="AlphaFoldDB" id="A0A1I9Q6C2"/>
<dbReference type="EMBL" id="KX405004">
    <property type="protein sequence ID" value="AOQ30610.1"/>
    <property type="molecule type" value="Genomic_DNA"/>
</dbReference>